<proteinExistence type="inferred from homology"/>
<keyword evidence="3" id="KW-0805">Transcription regulation</keyword>
<evidence type="ECO:0000313" key="8">
    <source>
        <dbReference type="EMBL" id="KAG5849975.1"/>
    </source>
</evidence>
<evidence type="ECO:0000256" key="5">
    <source>
        <dbReference type="ARBA" id="ARBA00023163"/>
    </source>
</evidence>
<protein>
    <submittedName>
        <fullName evidence="8">Uncharacterized protein</fullName>
    </submittedName>
</protein>
<evidence type="ECO:0000256" key="1">
    <source>
        <dbReference type="ARBA" id="ARBA00004123"/>
    </source>
</evidence>
<evidence type="ECO:0000256" key="3">
    <source>
        <dbReference type="ARBA" id="ARBA00023015"/>
    </source>
</evidence>
<comment type="caution">
    <text evidence="8">The sequence shown here is derived from an EMBL/GenBank/DDBJ whole genome shotgun (WGS) entry which is preliminary data.</text>
</comment>
<dbReference type="AlphaFoldDB" id="A0A9D3S0D5"/>
<comment type="similarity">
    <text evidence="2">Belongs to the vasculin family.</text>
</comment>
<dbReference type="PANTHER" id="PTHR14339:SF10">
    <property type="entry name" value="VASCULIN-LIKE PROTEIN 1"/>
    <property type="match status" value="1"/>
</dbReference>
<gene>
    <name evidence="8" type="ORF">ANANG_G00077390</name>
</gene>
<keyword evidence="6" id="KW-0539">Nucleus</keyword>
<feature type="region of interest" description="Disordered" evidence="7">
    <location>
        <begin position="1"/>
        <end position="74"/>
    </location>
</feature>
<sequence>MAQHDFVPAWLNFSTPQPAKSPAASFDRHGEHLPRGDGKPSVSRRRHNSSDGFFNNDPLRARQVRAPDSSLRDRVTARHRPRLLSSAPPLSAQEAWPVETCCIWDVLYGSFLV</sequence>
<evidence type="ECO:0000313" key="9">
    <source>
        <dbReference type="Proteomes" id="UP001044222"/>
    </source>
</evidence>
<evidence type="ECO:0000256" key="4">
    <source>
        <dbReference type="ARBA" id="ARBA00023125"/>
    </source>
</evidence>
<dbReference type="GO" id="GO:0003723">
    <property type="term" value="F:RNA binding"/>
    <property type="evidence" value="ECO:0007669"/>
    <property type="project" value="InterPro"/>
</dbReference>
<name>A0A9D3S0D5_ANGAN</name>
<dbReference type="Proteomes" id="UP001044222">
    <property type="component" value="Unassembled WGS sequence"/>
</dbReference>
<dbReference type="GO" id="GO:0003677">
    <property type="term" value="F:DNA binding"/>
    <property type="evidence" value="ECO:0007669"/>
    <property type="project" value="UniProtKB-KW"/>
</dbReference>
<keyword evidence="9" id="KW-1185">Reference proteome</keyword>
<accession>A0A9D3S0D5</accession>
<evidence type="ECO:0000256" key="7">
    <source>
        <dbReference type="SAM" id="MobiDB-lite"/>
    </source>
</evidence>
<dbReference type="GO" id="GO:0045893">
    <property type="term" value="P:positive regulation of DNA-templated transcription"/>
    <property type="evidence" value="ECO:0007669"/>
    <property type="project" value="InterPro"/>
</dbReference>
<feature type="compositionally biased region" description="Basic and acidic residues" evidence="7">
    <location>
        <begin position="26"/>
        <end position="38"/>
    </location>
</feature>
<organism evidence="8 9">
    <name type="scientific">Anguilla anguilla</name>
    <name type="common">European freshwater eel</name>
    <name type="synonym">Muraena anguilla</name>
    <dbReference type="NCBI Taxonomy" id="7936"/>
    <lineage>
        <taxon>Eukaryota</taxon>
        <taxon>Metazoa</taxon>
        <taxon>Chordata</taxon>
        <taxon>Craniata</taxon>
        <taxon>Vertebrata</taxon>
        <taxon>Euteleostomi</taxon>
        <taxon>Actinopterygii</taxon>
        <taxon>Neopterygii</taxon>
        <taxon>Teleostei</taxon>
        <taxon>Anguilliformes</taxon>
        <taxon>Anguillidae</taxon>
        <taxon>Anguilla</taxon>
    </lineage>
</organism>
<dbReference type="EMBL" id="JAFIRN010000004">
    <property type="protein sequence ID" value="KAG5849975.1"/>
    <property type="molecule type" value="Genomic_DNA"/>
</dbReference>
<keyword evidence="5" id="KW-0804">Transcription</keyword>
<dbReference type="InterPro" id="IPR028128">
    <property type="entry name" value="Vasculin_fam"/>
</dbReference>
<reference evidence="8" key="1">
    <citation type="submission" date="2021-01" db="EMBL/GenBank/DDBJ databases">
        <title>A chromosome-scale assembly of European eel, Anguilla anguilla.</title>
        <authorList>
            <person name="Henkel C."/>
            <person name="Jong-Raadsen S.A."/>
            <person name="Dufour S."/>
            <person name="Weltzien F.-A."/>
            <person name="Palstra A.P."/>
            <person name="Pelster B."/>
            <person name="Spaink H.P."/>
            <person name="Van Den Thillart G.E."/>
            <person name="Jansen H."/>
            <person name="Zahm M."/>
            <person name="Klopp C."/>
            <person name="Cedric C."/>
            <person name="Louis A."/>
            <person name="Berthelot C."/>
            <person name="Parey E."/>
            <person name="Roest Crollius H."/>
            <person name="Montfort J."/>
            <person name="Robinson-Rechavi M."/>
            <person name="Bucao C."/>
            <person name="Bouchez O."/>
            <person name="Gislard M."/>
            <person name="Lluch J."/>
            <person name="Milhes M."/>
            <person name="Lampietro C."/>
            <person name="Lopez Roques C."/>
            <person name="Donnadieu C."/>
            <person name="Braasch I."/>
            <person name="Desvignes T."/>
            <person name="Postlethwait J."/>
            <person name="Bobe J."/>
            <person name="Guiguen Y."/>
            <person name="Dirks R."/>
        </authorList>
    </citation>
    <scope>NUCLEOTIDE SEQUENCE</scope>
    <source>
        <strain evidence="8">Tag_6206</strain>
        <tissue evidence="8">Liver</tissue>
    </source>
</reference>
<dbReference type="GO" id="GO:0006351">
    <property type="term" value="P:DNA-templated transcription"/>
    <property type="evidence" value="ECO:0007669"/>
    <property type="project" value="InterPro"/>
</dbReference>
<evidence type="ECO:0000256" key="2">
    <source>
        <dbReference type="ARBA" id="ARBA00010099"/>
    </source>
</evidence>
<dbReference type="PANTHER" id="PTHR14339">
    <property type="entry name" value="VASCULIN"/>
    <property type="match status" value="1"/>
</dbReference>
<keyword evidence="4" id="KW-0238">DNA-binding</keyword>
<comment type="subcellular location">
    <subcellularLocation>
        <location evidence="1">Nucleus</location>
    </subcellularLocation>
</comment>
<dbReference type="GO" id="GO:0005634">
    <property type="term" value="C:nucleus"/>
    <property type="evidence" value="ECO:0007669"/>
    <property type="project" value="UniProtKB-SubCell"/>
</dbReference>
<evidence type="ECO:0000256" key="6">
    <source>
        <dbReference type="ARBA" id="ARBA00023242"/>
    </source>
</evidence>